<dbReference type="GO" id="GO:0015031">
    <property type="term" value="P:protein transport"/>
    <property type="evidence" value="ECO:0007669"/>
    <property type="project" value="UniProtKB-KW"/>
</dbReference>
<dbReference type="SUPFAM" id="SSF74653">
    <property type="entry name" value="TolA/TonB C-terminal domain"/>
    <property type="match status" value="1"/>
</dbReference>
<evidence type="ECO:0000259" key="11">
    <source>
        <dbReference type="PROSITE" id="PS52015"/>
    </source>
</evidence>
<organism evidence="12 13">
    <name type="scientific">Candidatus Thermochlorobacter aerophilus</name>
    <dbReference type="NCBI Taxonomy" id="1868324"/>
    <lineage>
        <taxon>Bacteria</taxon>
        <taxon>Pseudomonadati</taxon>
        <taxon>Chlorobiota</taxon>
        <taxon>Chlorobiia</taxon>
        <taxon>Chlorobiales</taxon>
        <taxon>Candidatus Thermochlorobacteriaceae</taxon>
        <taxon>Candidatus Thermochlorobacter</taxon>
    </lineage>
</organism>
<evidence type="ECO:0000256" key="5">
    <source>
        <dbReference type="ARBA" id="ARBA00022519"/>
    </source>
</evidence>
<dbReference type="GO" id="GO:0005886">
    <property type="term" value="C:plasma membrane"/>
    <property type="evidence" value="ECO:0007669"/>
    <property type="project" value="UniProtKB-SubCell"/>
</dbReference>
<dbReference type="PROSITE" id="PS52015">
    <property type="entry name" value="TONB_CTD"/>
    <property type="match status" value="1"/>
</dbReference>
<evidence type="ECO:0000256" key="9">
    <source>
        <dbReference type="ARBA" id="ARBA00023136"/>
    </source>
</evidence>
<proteinExistence type="inferred from homology"/>
<keyword evidence="9" id="KW-0472">Membrane</keyword>
<evidence type="ECO:0000313" key="13">
    <source>
        <dbReference type="Proteomes" id="UP000266389"/>
    </source>
</evidence>
<evidence type="ECO:0000256" key="6">
    <source>
        <dbReference type="ARBA" id="ARBA00022692"/>
    </source>
</evidence>
<evidence type="ECO:0000256" key="1">
    <source>
        <dbReference type="ARBA" id="ARBA00004383"/>
    </source>
</evidence>
<evidence type="ECO:0000256" key="8">
    <source>
        <dbReference type="ARBA" id="ARBA00022989"/>
    </source>
</evidence>
<evidence type="ECO:0000256" key="7">
    <source>
        <dbReference type="ARBA" id="ARBA00022927"/>
    </source>
</evidence>
<dbReference type="Pfam" id="PF13620">
    <property type="entry name" value="CarboxypepD_reg"/>
    <property type="match status" value="1"/>
</dbReference>
<dbReference type="SUPFAM" id="SSF49464">
    <property type="entry name" value="Carboxypeptidase regulatory domain-like"/>
    <property type="match status" value="1"/>
</dbReference>
<dbReference type="EMBL" id="PHFL01000039">
    <property type="protein sequence ID" value="RFM24472.1"/>
    <property type="molecule type" value="Genomic_DNA"/>
</dbReference>
<protein>
    <submittedName>
        <fullName evidence="12">TonB family protein</fullName>
    </submittedName>
</protein>
<keyword evidence="7" id="KW-0653">Protein transport</keyword>
<evidence type="ECO:0000256" key="10">
    <source>
        <dbReference type="SAM" id="MobiDB-lite"/>
    </source>
</evidence>
<keyword evidence="5" id="KW-0997">Cell inner membrane</keyword>
<feature type="compositionally biased region" description="Basic and acidic residues" evidence="10">
    <location>
        <begin position="124"/>
        <end position="158"/>
    </location>
</feature>
<gene>
    <name evidence="12" type="ORF">D0433_05665</name>
</gene>
<dbReference type="InterPro" id="IPR037682">
    <property type="entry name" value="TonB_C"/>
</dbReference>
<keyword evidence="3" id="KW-0813">Transport</keyword>
<dbReference type="InterPro" id="IPR051045">
    <property type="entry name" value="TonB-dependent_transducer"/>
</dbReference>
<dbReference type="GO" id="GO:0055085">
    <property type="term" value="P:transmembrane transport"/>
    <property type="evidence" value="ECO:0007669"/>
    <property type="project" value="InterPro"/>
</dbReference>
<evidence type="ECO:0000313" key="12">
    <source>
        <dbReference type="EMBL" id="RFM24472.1"/>
    </source>
</evidence>
<dbReference type="NCBIfam" id="TIGR01352">
    <property type="entry name" value="tonB_Cterm"/>
    <property type="match status" value="1"/>
</dbReference>
<name>A0A395M195_9BACT</name>
<dbReference type="Gene3D" id="3.30.1150.10">
    <property type="match status" value="1"/>
</dbReference>
<evidence type="ECO:0000256" key="4">
    <source>
        <dbReference type="ARBA" id="ARBA00022475"/>
    </source>
</evidence>
<accession>A0A395M195</accession>
<comment type="similarity">
    <text evidence="2">Belongs to the TonB family.</text>
</comment>
<comment type="caution">
    <text evidence="12">The sequence shown here is derived from an EMBL/GenBank/DDBJ whole genome shotgun (WGS) entry which is preliminary data.</text>
</comment>
<feature type="domain" description="TonB C-terminal" evidence="11">
    <location>
        <begin position="205"/>
        <end position="295"/>
    </location>
</feature>
<dbReference type="Proteomes" id="UP000266389">
    <property type="component" value="Unassembled WGS sequence"/>
</dbReference>
<keyword evidence="6" id="KW-0812">Transmembrane</keyword>
<feature type="region of interest" description="Disordered" evidence="10">
    <location>
        <begin position="114"/>
        <end position="178"/>
    </location>
</feature>
<reference evidence="12 13" key="1">
    <citation type="journal article" date="2011" name="ISME J.">
        <title>Community ecology of hot spring cyanobacterial mats: predominant populations and their functional potential.</title>
        <authorList>
            <person name="Klatt C.G."/>
            <person name="Wood J.M."/>
            <person name="Rusch D.B."/>
            <person name="Bateson M.M."/>
            <person name="Hamamura N."/>
            <person name="Heidelberg J.F."/>
            <person name="Grossman A.R."/>
            <person name="Bhaya D."/>
            <person name="Cohan F.M."/>
            <person name="Kuhl M."/>
            <person name="Bryant D.A."/>
            <person name="Ward D.M."/>
        </authorList>
    </citation>
    <scope>NUCLEOTIDE SEQUENCE [LARGE SCALE GENOMIC DNA]</scope>
    <source>
        <strain evidence="12">OS</strain>
    </source>
</reference>
<dbReference type="AlphaFoldDB" id="A0A395M195"/>
<dbReference type="Pfam" id="PF03544">
    <property type="entry name" value="TonB_C"/>
    <property type="match status" value="1"/>
</dbReference>
<evidence type="ECO:0000256" key="2">
    <source>
        <dbReference type="ARBA" id="ARBA00006555"/>
    </source>
</evidence>
<dbReference type="Gene3D" id="2.60.40.1120">
    <property type="entry name" value="Carboxypeptidase-like, regulatory domain"/>
    <property type="match status" value="1"/>
</dbReference>
<dbReference type="InterPro" id="IPR006260">
    <property type="entry name" value="TonB/TolA_C"/>
</dbReference>
<evidence type="ECO:0000256" key="3">
    <source>
        <dbReference type="ARBA" id="ARBA00022448"/>
    </source>
</evidence>
<keyword evidence="8" id="KW-1133">Transmembrane helix</keyword>
<dbReference type="InterPro" id="IPR008969">
    <property type="entry name" value="CarboxyPept-like_regulatory"/>
</dbReference>
<comment type="subcellular location">
    <subcellularLocation>
        <location evidence="1">Cell inner membrane</location>
        <topology evidence="1">Single-pass membrane protein</topology>
        <orientation evidence="1">Periplasmic side</orientation>
    </subcellularLocation>
</comment>
<sequence length="295" mass="32119">MAWRFAASLTVFLALTIALVPDSFSQARLVGRVTDEENQPLAAAIVYVISPNFTQATLTNASGYFTFLDLPIGNYLLKAYKRGLPTWQKDISLSSPSTIRLDVKLAEKSATLAAANAKTPSKVTAKEPKERDLAEARPARPKPEQEPKPAQEKKEPERTTAPTPPEPKAETLSDADIDKDEGLRQSVEEAKLTNASDAIKPDTKPELIGGMEALNQKIIYPAIARERGLQGGVIATVSVDSLGLVRKVTILRSTDASFSEEVFRVLSEDVRFKPAMLNGKPVAATAVIYVEFKLK</sequence>
<dbReference type="PANTHER" id="PTHR33446">
    <property type="entry name" value="PROTEIN TONB-RELATED"/>
    <property type="match status" value="1"/>
</dbReference>
<keyword evidence="4" id="KW-1003">Cell membrane</keyword>